<proteinExistence type="inferred from homology"/>
<dbReference type="InterPro" id="IPR011032">
    <property type="entry name" value="GroES-like_sf"/>
</dbReference>
<keyword evidence="9" id="KW-1185">Reference proteome</keyword>
<evidence type="ECO:0000256" key="6">
    <source>
        <dbReference type="RuleBase" id="RU361277"/>
    </source>
</evidence>
<evidence type="ECO:0000259" key="7">
    <source>
        <dbReference type="SMART" id="SM00829"/>
    </source>
</evidence>
<dbReference type="InterPro" id="IPR002328">
    <property type="entry name" value="ADH_Zn_CS"/>
</dbReference>
<reference evidence="8 9" key="1">
    <citation type="submission" date="2020-07" db="EMBL/GenBank/DDBJ databases">
        <title>Sequencing the genomes of 1000 actinobacteria strains.</title>
        <authorList>
            <person name="Klenk H.-P."/>
        </authorList>
    </citation>
    <scope>NUCLEOTIDE SEQUENCE [LARGE SCALE GENOMIC DNA]</scope>
    <source>
        <strain evidence="8 9">DSM 19663</strain>
    </source>
</reference>
<accession>A0A839ECC2</accession>
<dbReference type="SUPFAM" id="SSF50129">
    <property type="entry name" value="GroES-like"/>
    <property type="match status" value="1"/>
</dbReference>
<feature type="domain" description="Enoyl reductase (ER)" evidence="7">
    <location>
        <begin position="8"/>
        <end position="341"/>
    </location>
</feature>
<dbReference type="PANTHER" id="PTHR42813">
    <property type="entry name" value="ZINC-TYPE ALCOHOL DEHYDROGENASE-LIKE"/>
    <property type="match status" value="1"/>
</dbReference>
<keyword evidence="4 6" id="KW-0862">Zinc</keyword>
<keyword evidence="5 8" id="KW-0560">Oxidoreductase</keyword>
<dbReference type="AlphaFoldDB" id="A0A839ECC2"/>
<evidence type="ECO:0000313" key="8">
    <source>
        <dbReference type="EMBL" id="MBA8847328.1"/>
    </source>
</evidence>
<dbReference type="GO" id="GO:0008270">
    <property type="term" value="F:zinc ion binding"/>
    <property type="evidence" value="ECO:0007669"/>
    <property type="project" value="InterPro"/>
</dbReference>
<protein>
    <submittedName>
        <fullName evidence="8">Alcohol dehydrogenase</fullName>
        <ecNumber evidence="8">1.1.1.-</ecNumber>
    </submittedName>
</protein>
<dbReference type="Pfam" id="PF00107">
    <property type="entry name" value="ADH_zinc_N"/>
    <property type="match status" value="1"/>
</dbReference>
<comment type="caution">
    <text evidence="8">The sequence shown here is derived from an EMBL/GenBank/DDBJ whole genome shotgun (WGS) entry which is preliminary data.</text>
</comment>
<comment type="cofactor">
    <cofactor evidence="1 6">
        <name>Zn(2+)</name>
        <dbReference type="ChEBI" id="CHEBI:29105"/>
    </cofactor>
</comment>
<name>A0A839ECC2_9MICO</name>
<dbReference type="PROSITE" id="PS00059">
    <property type="entry name" value="ADH_ZINC"/>
    <property type="match status" value="1"/>
</dbReference>
<comment type="similarity">
    <text evidence="2 6">Belongs to the zinc-containing alcohol dehydrogenase family.</text>
</comment>
<evidence type="ECO:0000313" key="9">
    <source>
        <dbReference type="Proteomes" id="UP000585905"/>
    </source>
</evidence>
<keyword evidence="3 6" id="KW-0479">Metal-binding</keyword>
<evidence type="ECO:0000256" key="3">
    <source>
        <dbReference type="ARBA" id="ARBA00022723"/>
    </source>
</evidence>
<sequence length="344" mass="36151">MKALVYNGPDSIEWTERPDPKIEQDTDVIMKVTTTTICGSDTHILKGGVPDTPLGTILGHEGVGIVEEVGPAVHNVVPGDRVLATCVSACGHCRFCTSGQYGQCLNGGWALGHLIDGVQAEFARVPFAQNSMYRIPDSLSDEQVVFLTDILSTGFETGVLAGQVAPGDTVVIVGAGPVGLSTVLTGRLFSPANLVVVDLVESRRKKALELGATHAVAPEDAKELVMELTGGLGADVTIEAAGFPAPFELAADLVRSGGRIANIGVHEEPVTLHLETLWAKQVTITTGIPSTLKIPQLMRAIETGSLDATALISHRMPLSETVKGYDTFKNAAKTNALKVVLTNG</sequence>
<dbReference type="PANTHER" id="PTHR42813:SF4">
    <property type="entry name" value="NADP-DEPENDENT ISOPROPANOL DEHYDROGENASE"/>
    <property type="match status" value="1"/>
</dbReference>
<organism evidence="8 9">
    <name type="scientific">Microcella alkalica</name>
    <dbReference type="NCBI Taxonomy" id="355930"/>
    <lineage>
        <taxon>Bacteria</taxon>
        <taxon>Bacillati</taxon>
        <taxon>Actinomycetota</taxon>
        <taxon>Actinomycetes</taxon>
        <taxon>Micrococcales</taxon>
        <taxon>Microbacteriaceae</taxon>
        <taxon>Microcella</taxon>
    </lineage>
</organism>
<dbReference type="InterPro" id="IPR036291">
    <property type="entry name" value="NAD(P)-bd_dom_sf"/>
</dbReference>
<evidence type="ECO:0000256" key="2">
    <source>
        <dbReference type="ARBA" id="ARBA00008072"/>
    </source>
</evidence>
<evidence type="ECO:0000256" key="4">
    <source>
        <dbReference type="ARBA" id="ARBA00022833"/>
    </source>
</evidence>
<dbReference type="EMBL" id="JACGWX010000002">
    <property type="protein sequence ID" value="MBA8847328.1"/>
    <property type="molecule type" value="Genomic_DNA"/>
</dbReference>
<dbReference type="Gene3D" id="3.40.50.720">
    <property type="entry name" value="NAD(P)-binding Rossmann-like Domain"/>
    <property type="match status" value="1"/>
</dbReference>
<dbReference type="GO" id="GO:0016491">
    <property type="term" value="F:oxidoreductase activity"/>
    <property type="evidence" value="ECO:0007669"/>
    <property type="project" value="UniProtKB-KW"/>
</dbReference>
<evidence type="ECO:0000256" key="5">
    <source>
        <dbReference type="ARBA" id="ARBA00023002"/>
    </source>
</evidence>
<dbReference type="InterPro" id="IPR013154">
    <property type="entry name" value="ADH-like_N"/>
</dbReference>
<dbReference type="InterPro" id="IPR020843">
    <property type="entry name" value="ER"/>
</dbReference>
<gene>
    <name evidence="8" type="ORF">FHX53_000913</name>
</gene>
<dbReference type="SUPFAM" id="SSF51735">
    <property type="entry name" value="NAD(P)-binding Rossmann-fold domains"/>
    <property type="match status" value="1"/>
</dbReference>
<dbReference type="InterPro" id="IPR013149">
    <property type="entry name" value="ADH-like_C"/>
</dbReference>
<dbReference type="Pfam" id="PF08240">
    <property type="entry name" value="ADH_N"/>
    <property type="match status" value="1"/>
</dbReference>
<dbReference type="Proteomes" id="UP000585905">
    <property type="component" value="Unassembled WGS sequence"/>
</dbReference>
<dbReference type="RefSeq" id="WP_182490186.1">
    <property type="nucleotide sequence ID" value="NZ_BAAAOV010000013.1"/>
</dbReference>
<dbReference type="EC" id="1.1.1.-" evidence="8"/>
<dbReference type="Gene3D" id="3.90.180.10">
    <property type="entry name" value="Medium-chain alcohol dehydrogenases, catalytic domain"/>
    <property type="match status" value="1"/>
</dbReference>
<evidence type="ECO:0000256" key="1">
    <source>
        <dbReference type="ARBA" id="ARBA00001947"/>
    </source>
</evidence>
<dbReference type="SMART" id="SM00829">
    <property type="entry name" value="PKS_ER"/>
    <property type="match status" value="1"/>
</dbReference>